<dbReference type="Pfam" id="PF00455">
    <property type="entry name" value="DeoRC"/>
    <property type="match status" value="1"/>
</dbReference>
<dbReference type="InterPro" id="IPR036388">
    <property type="entry name" value="WH-like_DNA-bd_sf"/>
</dbReference>
<dbReference type="InterPro" id="IPR018356">
    <property type="entry name" value="Tscrpt_reg_HTH_DeoR_CS"/>
</dbReference>
<evidence type="ECO:0000256" key="3">
    <source>
        <dbReference type="ARBA" id="ARBA00023163"/>
    </source>
</evidence>
<proteinExistence type="predicted"/>
<sequence length="266" mass="29623">MDKASTIERQKVIIRELEIKHKVGVVELASKLNVTPETIRKDLSVLEKEKRLRRIHGGAIQHSQILKEPHFNKKLGIFDYQKQVIGEAAATFIMDGDVLALDVGTTAFHIARSIKNVKNVTIVTNSLAAADILNIRLENHLFDGRIIVIGGNSNPLQRSFSGSLTNQMLEEFYFDKAFISCGGISKEGICDFDADEAKASSIMIERSNQVFVVADASKIHQKAFYRIGSFFSIDYLISNTEAPDEWSKEIKLAKVEWIKAGGRGEG</sequence>
<dbReference type="SUPFAM" id="SSF46785">
    <property type="entry name" value="Winged helix' DNA-binding domain"/>
    <property type="match status" value="1"/>
</dbReference>
<dbReference type="Gene3D" id="3.40.50.1360">
    <property type="match status" value="1"/>
</dbReference>
<dbReference type="InterPro" id="IPR036390">
    <property type="entry name" value="WH_DNA-bd_sf"/>
</dbReference>
<dbReference type="SUPFAM" id="SSF100950">
    <property type="entry name" value="NagB/RpiA/CoA transferase-like"/>
    <property type="match status" value="1"/>
</dbReference>
<protein>
    <submittedName>
        <fullName evidence="5">DeoR/GlpR transcriptional regulator</fullName>
    </submittedName>
</protein>
<dbReference type="PROSITE" id="PS00894">
    <property type="entry name" value="HTH_DEOR_1"/>
    <property type="match status" value="1"/>
</dbReference>
<dbReference type="InterPro" id="IPR037171">
    <property type="entry name" value="NagB/RpiA_transferase-like"/>
</dbReference>
<dbReference type="GO" id="GO:0003700">
    <property type="term" value="F:DNA-binding transcription factor activity"/>
    <property type="evidence" value="ECO:0007669"/>
    <property type="project" value="InterPro"/>
</dbReference>
<dbReference type="InterPro" id="IPR014036">
    <property type="entry name" value="DeoR-like_C"/>
</dbReference>
<dbReference type="PRINTS" id="PR00037">
    <property type="entry name" value="HTHLACR"/>
</dbReference>
<dbReference type="SMART" id="SM01134">
    <property type="entry name" value="DeoRC"/>
    <property type="match status" value="1"/>
</dbReference>
<gene>
    <name evidence="5" type="ORF">IC621_21920</name>
</gene>
<dbReference type="Pfam" id="PF08220">
    <property type="entry name" value="HTH_DeoR"/>
    <property type="match status" value="1"/>
</dbReference>
<feature type="domain" description="HTH deoR-type" evidence="4">
    <location>
        <begin position="6"/>
        <end position="61"/>
    </location>
</feature>
<keyword evidence="6" id="KW-1185">Reference proteome</keyword>
<dbReference type="GO" id="GO:0003677">
    <property type="term" value="F:DNA binding"/>
    <property type="evidence" value="ECO:0007669"/>
    <property type="project" value="UniProtKB-KW"/>
</dbReference>
<dbReference type="PANTHER" id="PTHR30363">
    <property type="entry name" value="HTH-TYPE TRANSCRIPTIONAL REGULATOR SRLR-RELATED"/>
    <property type="match status" value="1"/>
</dbReference>
<evidence type="ECO:0000313" key="6">
    <source>
        <dbReference type="Proteomes" id="UP000626844"/>
    </source>
</evidence>
<dbReference type="InterPro" id="IPR001034">
    <property type="entry name" value="DeoR_HTH"/>
</dbReference>
<name>A0A926S039_9BACI</name>
<evidence type="ECO:0000256" key="2">
    <source>
        <dbReference type="ARBA" id="ARBA00023125"/>
    </source>
</evidence>
<comment type="caution">
    <text evidence="5">The sequence shown here is derived from an EMBL/GenBank/DDBJ whole genome shotgun (WGS) entry which is preliminary data.</text>
</comment>
<dbReference type="RefSeq" id="WP_191161458.1">
    <property type="nucleotide sequence ID" value="NZ_JACXAI010000038.1"/>
</dbReference>
<organism evidence="5 6">
    <name type="scientific">Metabacillus arenae</name>
    <dbReference type="NCBI Taxonomy" id="2771434"/>
    <lineage>
        <taxon>Bacteria</taxon>
        <taxon>Bacillati</taxon>
        <taxon>Bacillota</taxon>
        <taxon>Bacilli</taxon>
        <taxon>Bacillales</taxon>
        <taxon>Bacillaceae</taxon>
        <taxon>Metabacillus</taxon>
    </lineage>
</organism>
<keyword evidence="1" id="KW-0805">Transcription regulation</keyword>
<accession>A0A926S039</accession>
<dbReference type="AlphaFoldDB" id="A0A926S039"/>
<dbReference type="EMBL" id="JACXAI010000038">
    <property type="protein sequence ID" value="MBD1382862.1"/>
    <property type="molecule type" value="Genomic_DNA"/>
</dbReference>
<dbReference type="PROSITE" id="PS51000">
    <property type="entry name" value="HTH_DEOR_2"/>
    <property type="match status" value="1"/>
</dbReference>
<dbReference type="SMART" id="SM00420">
    <property type="entry name" value="HTH_DEOR"/>
    <property type="match status" value="1"/>
</dbReference>
<evidence type="ECO:0000313" key="5">
    <source>
        <dbReference type="EMBL" id="MBD1382862.1"/>
    </source>
</evidence>
<evidence type="ECO:0000259" key="4">
    <source>
        <dbReference type="PROSITE" id="PS51000"/>
    </source>
</evidence>
<dbReference type="InterPro" id="IPR050313">
    <property type="entry name" value="Carb_Metab_HTH_regulators"/>
</dbReference>
<reference evidence="5" key="1">
    <citation type="submission" date="2020-09" db="EMBL/GenBank/DDBJ databases">
        <title>A novel bacterium of genus Bacillus, isolated from South China Sea.</title>
        <authorList>
            <person name="Huang H."/>
            <person name="Mo K."/>
            <person name="Hu Y."/>
        </authorList>
    </citation>
    <scope>NUCLEOTIDE SEQUENCE</scope>
    <source>
        <strain evidence="5">IB182487</strain>
    </source>
</reference>
<keyword evidence="2" id="KW-0238">DNA-binding</keyword>
<dbReference type="PANTHER" id="PTHR30363:SF44">
    <property type="entry name" value="AGA OPERON TRANSCRIPTIONAL REPRESSOR-RELATED"/>
    <property type="match status" value="1"/>
</dbReference>
<dbReference type="Gene3D" id="1.10.10.10">
    <property type="entry name" value="Winged helix-like DNA-binding domain superfamily/Winged helix DNA-binding domain"/>
    <property type="match status" value="1"/>
</dbReference>
<dbReference type="Proteomes" id="UP000626844">
    <property type="component" value="Unassembled WGS sequence"/>
</dbReference>
<evidence type="ECO:0000256" key="1">
    <source>
        <dbReference type="ARBA" id="ARBA00023015"/>
    </source>
</evidence>
<keyword evidence="3" id="KW-0804">Transcription</keyword>